<feature type="DNA-binding region" description="HMG box" evidence="1">
    <location>
        <begin position="150"/>
        <end position="219"/>
    </location>
</feature>
<dbReference type="Proteomes" id="UP000050795">
    <property type="component" value="Unassembled WGS sequence"/>
</dbReference>
<organism evidence="4 5">
    <name type="scientific">Trichobilharzia regenti</name>
    <name type="common">Nasal bird schistosome</name>
    <dbReference type="NCBI Taxonomy" id="157069"/>
    <lineage>
        <taxon>Eukaryota</taxon>
        <taxon>Metazoa</taxon>
        <taxon>Spiralia</taxon>
        <taxon>Lophotrochozoa</taxon>
        <taxon>Platyhelminthes</taxon>
        <taxon>Trematoda</taxon>
        <taxon>Digenea</taxon>
        <taxon>Strigeidida</taxon>
        <taxon>Schistosomatoidea</taxon>
        <taxon>Schistosomatidae</taxon>
        <taxon>Trichobilharzia</taxon>
    </lineage>
</organism>
<dbReference type="GO" id="GO:0003677">
    <property type="term" value="F:DNA binding"/>
    <property type="evidence" value="ECO:0007669"/>
    <property type="project" value="UniProtKB-UniRule"/>
</dbReference>
<dbReference type="PROSITE" id="PS50118">
    <property type="entry name" value="HMG_BOX_2"/>
    <property type="match status" value="1"/>
</dbReference>
<sequence>MANKKCMPLITTYKSDDSSLDDDDDYLLNGGYRKNNSKDVIDEDDQPLSNFRHLQSSQRNFFENMINVPSSDDNNNNNEGKQPISSLCEEDSVLPNLSDSDDSASLSCSSDEEFKELVDEFSSLPVTELLKSKKFAMICSEKKREKSKSSEMMNTGYSQFFHEIQSTVKSEHPMINFYDLCRLINERWSQLPKNAKKEYKKRALVAVRSQQLTNFTEYRSKLLSLISENNKICCNPSCQNPVIYDPRWNGQYCSTECVGEHCRLAFNDWCKNKPSDQKVMPSVNMDVKYNSQVLCDPVKTVQNIPVQSSLDKMNVNDSKSSCNDSNDNNNNNNKITTSTTITTSFNTTMTNISNSNNSSDCLSISLKRKPLFESLRATQFNNKPILSKTASTTNTTALLTPSNQTSSSSTSGPSVDHLTLAAL</sequence>
<feature type="domain" description="HMG box" evidence="3">
    <location>
        <begin position="150"/>
        <end position="219"/>
    </location>
</feature>
<keyword evidence="1" id="KW-0238">DNA-binding</keyword>
<dbReference type="AlphaFoldDB" id="A0AA85IPS9"/>
<dbReference type="Pfam" id="PF00505">
    <property type="entry name" value="HMG_box"/>
    <property type="match status" value="1"/>
</dbReference>
<proteinExistence type="predicted"/>
<keyword evidence="1" id="KW-0539">Nucleus</keyword>
<dbReference type="InterPro" id="IPR036910">
    <property type="entry name" value="HMG_box_dom_sf"/>
</dbReference>
<dbReference type="GO" id="GO:0005634">
    <property type="term" value="C:nucleus"/>
    <property type="evidence" value="ECO:0007669"/>
    <property type="project" value="UniProtKB-UniRule"/>
</dbReference>
<evidence type="ECO:0000313" key="4">
    <source>
        <dbReference type="Proteomes" id="UP000050795"/>
    </source>
</evidence>
<accession>A0AA85IPS9</accession>
<dbReference type="Gene3D" id="1.10.30.10">
    <property type="entry name" value="High mobility group box domain"/>
    <property type="match status" value="1"/>
</dbReference>
<name>A0AA85IPS9_TRIRE</name>
<evidence type="ECO:0000259" key="3">
    <source>
        <dbReference type="PROSITE" id="PS50118"/>
    </source>
</evidence>
<reference evidence="5" key="2">
    <citation type="submission" date="2023-11" db="UniProtKB">
        <authorList>
            <consortium name="WormBaseParasite"/>
        </authorList>
    </citation>
    <scope>IDENTIFICATION</scope>
</reference>
<feature type="compositionally biased region" description="Low complexity" evidence="2">
    <location>
        <begin position="316"/>
        <end position="337"/>
    </location>
</feature>
<protein>
    <recommendedName>
        <fullName evidence="3">HMG box domain-containing protein</fullName>
    </recommendedName>
</protein>
<dbReference type="WBParaSite" id="TREG1_113260.1">
    <property type="protein sequence ID" value="TREG1_113260.1"/>
    <property type="gene ID" value="TREG1_113260"/>
</dbReference>
<keyword evidence="4" id="KW-1185">Reference proteome</keyword>
<feature type="region of interest" description="Disordered" evidence="2">
    <location>
        <begin position="312"/>
        <end position="337"/>
    </location>
</feature>
<dbReference type="SUPFAM" id="SSF47095">
    <property type="entry name" value="HMG-box"/>
    <property type="match status" value="1"/>
</dbReference>
<evidence type="ECO:0000313" key="5">
    <source>
        <dbReference type="WBParaSite" id="TREG1_113260.1"/>
    </source>
</evidence>
<reference evidence="4" key="1">
    <citation type="submission" date="2022-06" db="EMBL/GenBank/DDBJ databases">
        <authorList>
            <person name="Berger JAMES D."/>
            <person name="Berger JAMES D."/>
        </authorList>
    </citation>
    <scope>NUCLEOTIDE SEQUENCE [LARGE SCALE GENOMIC DNA]</scope>
</reference>
<evidence type="ECO:0000256" key="2">
    <source>
        <dbReference type="SAM" id="MobiDB-lite"/>
    </source>
</evidence>
<evidence type="ECO:0000256" key="1">
    <source>
        <dbReference type="PROSITE-ProRule" id="PRU00267"/>
    </source>
</evidence>
<dbReference type="InterPro" id="IPR009071">
    <property type="entry name" value="HMG_box_dom"/>
</dbReference>